<feature type="domain" description="DUF220" evidence="2">
    <location>
        <begin position="184"/>
        <end position="229"/>
    </location>
</feature>
<dbReference type="InterPro" id="IPR003863">
    <property type="entry name" value="DUF220"/>
</dbReference>
<dbReference type="Gene3D" id="3.30.530.20">
    <property type="match status" value="1"/>
</dbReference>
<name>A0ABP0TKJ2_9BRYO</name>
<accession>A0ABP0TKJ2</accession>
<proteinExistence type="predicted"/>
<gene>
    <name evidence="3" type="ORF">CSSPTR1EN2_LOCUS4702</name>
</gene>
<sequence length="347" mass="39398">MFEERLDEWQITGFKFHELKSTGKSAGAWINNKVQDALQGAQQSMTKLQHGLHSMIMFMNGNGGKVTPIKLPEGIPGQILHTVTTTPIWSFKRELEAWRHNSSWMDENPTIQISVPKDAFCQVNSQFKIGIPPDVVYDIITDPGNKRVFENIQEVYSRRVIEDDGERQLVEVDQAAIWRFLCFSGTFSVCVLVDQDRRTHTVKFWLAKKGFMKQFEGSWKIQPFYIDAEGGPAPEDNANRVASIVFLQQVLQPALVPPPLIKGYVRGITAKATEVLTLNLQAEGRRLRQGTAEDGNTNNHICQKEAALTDELRDSAKKSSPNRRTKRKSRWRLQEDDKSRLPVTSCS</sequence>
<dbReference type="PANTHER" id="PTHR31385:SF1">
    <property type="entry name" value="PUTATIVE (DUF220)-RELATED"/>
    <property type="match status" value="1"/>
</dbReference>
<dbReference type="InterPro" id="IPR023393">
    <property type="entry name" value="START-like_dom_sf"/>
</dbReference>
<dbReference type="Pfam" id="PF02713">
    <property type="entry name" value="DUF220"/>
    <property type="match status" value="1"/>
</dbReference>
<evidence type="ECO:0000313" key="3">
    <source>
        <dbReference type="EMBL" id="CAK9198969.1"/>
    </source>
</evidence>
<keyword evidence="4" id="KW-1185">Reference proteome</keyword>
<evidence type="ECO:0000259" key="2">
    <source>
        <dbReference type="Pfam" id="PF02713"/>
    </source>
</evidence>
<dbReference type="PANTHER" id="PTHR31385">
    <property type="entry name" value="PUTATIVE (DUF220)-RELATED"/>
    <property type="match status" value="1"/>
</dbReference>
<dbReference type="EMBL" id="OZ019904">
    <property type="protein sequence ID" value="CAK9198969.1"/>
    <property type="molecule type" value="Genomic_DNA"/>
</dbReference>
<feature type="region of interest" description="Disordered" evidence="1">
    <location>
        <begin position="306"/>
        <end position="347"/>
    </location>
</feature>
<dbReference type="SUPFAM" id="SSF55961">
    <property type="entry name" value="Bet v1-like"/>
    <property type="match status" value="1"/>
</dbReference>
<evidence type="ECO:0000313" key="4">
    <source>
        <dbReference type="Proteomes" id="UP001497512"/>
    </source>
</evidence>
<organism evidence="3 4">
    <name type="scientific">Sphagnum troendelagicum</name>
    <dbReference type="NCBI Taxonomy" id="128251"/>
    <lineage>
        <taxon>Eukaryota</taxon>
        <taxon>Viridiplantae</taxon>
        <taxon>Streptophyta</taxon>
        <taxon>Embryophyta</taxon>
        <taxon>Bryophyta</taxon>
        <taxon>Sphagnophytina</taxon>
        <taxon>Sphagnopsida</taxon>
        <taxon>Sphagnales</taxon>
        <taxon>Sphagnaceae</taxon>
        <taxon>Sphagnum</taxon>
    </lineage>
</organism>
<evidence type="ECO:0000256" key="1">
    <source>
        <dbReference type="SAM" id="MobiDB-lite"/>
    </source>
</evidence>
<feature type="compositionally biased region" description="Basic residues" evidence="1">
    <location>
        <begin position="320"/>
        <end position="331"/>
    </location>
</feature>
<reference evidence="3" key="1">
    <citation type="submission" date="2024-02" db="EMBL/GenBank/DDBJ databases">
        <authorList>
            <consortium name="ELIXIR-Norway"/>
            <consortium name="Elixir Norway"/>
        </authorList>
    </citation>
    <scope>NUCLEOTIDE SEQUENCE</scope>
</reference>
<dbReference type="Proteomes" id="UP001497512">
    <property type="component" value="Chromosome 12"/>
</dbReference>
<protein>
    <recommendedName>
        <fullName evidence="2">DUF220 domain-containing protein</fullName>
    </recommendedName>
</protein>